<evidence type="ECO:0000256" key="3">
    <source>
        <dbReference type="ARBA" id="ARBA00022553"/>
    </source>
</evidence>
<feature type="region of interest" description="Disordered" evidence="12">
    <location>
        <begin position="1140"/>
        <end position="1159"/>
    </location>
</feature>
<evidence type="ECO:0000256" key="11">
    <source>
        <dbReference type="SAM" id="Coils"/>
    </source>
</evidence>
<dbReference type="PROSITE" id="PS00411">
    <property type="entry name" value="KINESIN_MOTOR_1"/>
    <property type="match status" value="1"/>
</dbReference>
<keyword evidence="14" id="KW-1185">Reference proteome</keyword>
<proteinExistence type="inferred from homology"/>
<dbReference type="InterPro" id="IPR001752">
    <property type="entry name" value="Kinesin_motor_dom"/>
</dbReference>
<evidence type="ECO:0000256" key="12">
    <source>
        <dbReference type="SAM" id="MobiDB-lite"/>
    </source>
</evidence>
<evidence type="ECO:0000256" key="8">
    <source>
        <dbReference type="ARBA" id="ARBA00023175"/>
    </source>
</evidence>
<dbReference type="InterPro" id="IPR047149">
    <property type="entry name" value="KIF11-like"/>
</dbReference>
<evidence type="ECO:0000256" key="7">
    <source>
        <dbReference type="ARBA" id="ARBA00023054"/>
    </source>
</evidence>
<feature type="compositionally biased region" description="Polar residues" evidence="12">
    <location>
        <begin position="848"/>
        <end position="861"/>
    </location>
</feature>
<keyword evidence="4" id="KW-0493">Microtubule</keyword>
<keyword evidence="8 10" id="KW-0505">Motor protein</keyword>
<feature type="region of interest" description="Disordered" evidence="12">
    <location>
        <begin position="1174"/>
        <end position="1271"/>
    </location>
</feature>
<dbReference type="GO" id="GO:0008017">
    <property type="term" value="F:microtubule binding"/>
    <property type="evidence" value="ECO:0007669"/>
    <property type="project" value="InterPro"/>
</dbReference>
<dbReference type="Pfam" id="PF00225">
    <property type="entry name" value="Kinesin"/>
    <property type="match status" value="1"/>
</dbReference>
<evidence type="ECO:0000256" key="4">
    <source>
        <dbReference type="ARBA" id="ARBA00022701"/>
    </source>
</evidence>
<feature type="coiled-coil region" evidence="11">
    <location>
        <begin position="531"/>
        <end position="565"/>
    </location>
</feature>
<evidence type="ECO:0000256" key="10">
    <source>
        <dbReference type="PROSITE-ProRule" id="PRU00283"/>
    </source>
</evidence>
<comment type="similarity">
    <text evidence="10">Belongs to the TRAFAC class myosin-kinesin ATPase superfamily. Kinesin family.</text>
</comment>
<protein>
    <submittedName>
        <fullName evidence="15">Kinesin-like protein KIF20A</fullName>
    </submittedName>
</protein>
<feature type="region of interest" description="Disordered" evidence="12">
    <location>
        <begin position="842"/>
        <end position="861"/>
    </location>
</feature>
<dbReference type="PRINTS" id="PR00380">
    <property type="entry name" value="KINESINHEAVY"/>
</dbReference>
<dbReference type="KEGG" id="tpal:117652351"/>
<feature type="domain" description="Kinesin motor" evidence="13">
    <location>
        <begin position="56"/>
        <end position="480"/>
    </location>
</feature>
<dbReference type="Proteomes" id="UP000515158">
    <property type="component" value="Unplaced"/>
</dbReference>
<dbReference type="PANTHER" id="PTHR47970:SF29">
    <property type="entry name" value="KINESIN FAMILY MEMBER 20B"/>
    <property type="match status" value="1"/>
</dbReference>
<evidence type="ECO:0000259" key="13">
    <source>
        <dbReference type="PROSITE" id="PS50067"/>
    </source>
</evidence>
<feature type="coiled-coil region" evidence="11">
    <location>
        <begin position="875"/>
        <end position="1035"/>
    </location>
</feature>
<dbReference type="Gene3D" id="3.40.850.10">
    <property type="entry name" value="Kinesin motor domain"/>
    <property type="match status" value="1"/>
</dbReference>
<dbReference type="InterPro" id="IPR027417">
    <property type="entry name" value="P-loop_NTPase"/>
</dbReference>
<dbReference type="RefSeq" id="XP_034253086.1">
    <property type="nucleotide sequence ID" value="XM_034397195.1"/>
</dbReference>
<dbReference type="OrthoDB" id="123929at2759"/>
<feature type="binding site" evidence="10">
    <location>
        <begin position="145"/>
        <end position="152"/>
    </location>
    <ligand>
        <name>ATP</name>
        <dbReference type="ChEBI" id="CHEBI:30616"/>
    </ligand>
</feature>
<dbReference type="GO" id="GO:0051231">
    <property type="term" value="P:spindle elongation"/>
    <property type="evidence" value="ECO:0007669"/>
    <property type="project" value="TreeGrafter"/>
</dbReference>
<evidence type="ECO:0000256" key="5">
    <source>
        <dbReference type="ARBA" id="ARBA00022741"/>
    </source>
</evidence>
<evidence type="ECO:0000313" key="14">
    <source>
        <dbReference type="Proteomes" id="UP000515158"/>
    </source>
</evidence>
<dbReference type="PROSITE" id="PS50067">
    <property type="entry name" value="KINESIN_MOTOR_2"/>
    <property type="match status" value="1"/>
</dbReference>
<keyword evidence="2" id="KW-0963">Cytoplasm</keyword>
<dbReference type="InterPro" id="IPR019821">
    <property type="entry name" value="Kinesin_motor_CS"/>
</dbReference>
<feature type="compositionally biased region" description="Polar residues" evidence="12">
    <location>
        <begin position="1142"/>
        <end position="1155"/>
    </location>
</feature>
<dbReference type="GeneID" id="117652351"/>
<dbReference type="GO" id="GO:0072686">
    <property type="term" value="C:mitotic spindle"/>
    <property type="evidence" value="ECO:0007669"/>
    <property type="project" value="TreeGrafter"/>
</dbReference>
<dbReference type="GO" id="GO:0008574">
    <property type="term" value="F:plus-end-directed microtubule motor activity"/>
    <property type="evidence" value="ECO:0007669"/>
    <property type="project" value="TreeGrafter"/>
</dbReference>
<evidence type="ECO:0000256" key="1">
    <source>
        <dbReference type="ARBA" id="ARBA00004186"/>
    </source>
</evidence>
<keyword evidence="7 11" id="KW-0175">Coiled coil</keyword>
<keyword evidence="5 10" id="KW-0547">Nucleotide-binding</keyword>
<dbReference type="GO" id="GO:0007018">
    <property type="term" value="P:microtubule-based movement"/>
    <property type="evidence" value="ECO:0007669"/>
    <property type="project" value="InterPro"/>
</dbReference>
<keyword evidence="6 10" id="KW-0067">ATP-binding</keyword>
<evidence type="ECO:0000256" key="6">
    <source>
        <dbReference type="ARBA" id="ARBA00022840"/>
    </source>
</evidence>
<dbReference type="GO" id="GO:0090307">
    <property type="term" value="P:mitotic spindle assembly"/>
    <property type="evidence" value="ECO:0007669"/>
    <property type="project" value="TreeGrafter"/>
</dbReference>
<dbReference type="PANTHER" id="PTHR47970">
    <property type="entry name" value="KINESIN-LIKE PROTEIN KIF11"/>
    <property type="match status" value="1"/>
</dbReference>
<dbReference type="GO" id="GO:0005876">
    <property type="term" value="C:spindle microtubule"/>
    <property type="evidence" value="ECO:0007669"/>
    <property type="project" value="TreeGrafter"/>
</dbReference>
<dbReference type="GO" id="GO:0005634">
    <property type="term" value="C:nucleus"/>
    <property type="evidence" value="ECO:0007669"/>
    <property type="project" value="TreeGrafter"/>
</dbReference>
<evidence type="ECO:0000313" key="15">
    <source>
        <dbReference type="RefSeq" id="XP_034253086.1"/>
    </source>
</evidence>
<comment type="subcellular location">
    <subcellularLocation>
        <location evidence="1">Cytoplasm</location>
        <location evidence="1">Cytoskeleton</location>
        <location evidence="1">Spindle</location>
    </subcellularLocation>
</comment>
<keyword evidence="9" id="KW-0206">Cytoskeleton</keyword>
<dbReference type="GO" id="GO:0005524">
    <property type="term" value="F:ATP binding"/>
    <property type="evidence" value="ECO:0007669"/>
    <property type="project" value="UniProtKB-UniRule"/>
</dbReference>
<gene>
    <name evidence="15" type="primary">LOC117652351</name>
</gene>
<dbReference type="InParanoid" id="A0A6P9AAJ2"/>
<dbReference type="SMART" id="SM00129">
    <property type="entry name" value="KISc"/>
    <property type="match status" value="1"/>
</dbReference>
<dbReference type="InterPro" id="IPR036961">
    <property type="entry name" value="Kinesin_motor_dom_sf"/>
</dbReference>
<keyword evidence="3" id="KW-0597">Phosphoprotein</keyword>
<name>A0A6P9AAJ2_THRPL</name>
<feature type="coiled-coil region" evidence="11">
    <location>
        <begin position="637"/>
        <end position="805"/>
    </location>
</feature>
<organism evidence="15">
    <name type="scientific">Thrips palmi</name>
    <name type="common">Melon thrips</name>
    <dbReference type="NCBI Taxonomy" id="161013"/>
    <lineage>
        <taxon>Eukaryota</taxon>
        <taxon>Metazoa</taxon>
        <taxon>Ecdysozoa</taxon>
        <taxon>Arthropoda</taxon>
        <taxon>Hexapoda</taxon>
        <taxon>Insecta</taxon>
        <taxon>Pterygota</taxon>
        <taxon>Neoptera</taxon>
        <taxon>Paraneoptera</taxon>
        <taxon>Thysanoptera</taxon>
        <taxon>Terebrantia</taxon>
        <taxon>Thripoidea</taxon>
        <taxon>Thripidae</taxon>
        <taxon>Thrips</taxon>
    </lineage>
</organism>
<evidence type="ECO:0000256" key="2">
    <source>
        <dbReference type="ARBA" id="ARBA00022490"/>
    </source>
</evidence>
<evidence type="ECO:0000256" key="9">
    <source>
        <dbReference type="ARBA" id="ARBA00023212"/>
    </source>
</evidence>
<feature type="compositionally biased region" description="Low complexity" evidence="12">
    <location>
        <begin position="1213"/>
        <end position="1227"/>
    </location>
</feature>
<sequence length="1303" mass="147562">MSLNSGALEQASFLHPRDPSITGWDQRLRFVDPVRKQLFDKIFEEEDENAKPEKNCISTYLRLKPCAVASEQATLTILNERTVGTNAPKDSVAFKNSISARVVHQYSFSKVFGPDTSQKELFDECVAFQVKDFILGSNCLVFAYGTTNAGKTYTVQGSGTSPGLIPRAIDALFKSIQGQVAGVGLYKPDKVEGLVQLDSLTISQELDYKNRILQWNWDKPFEPIKAGSNVSPNISANSESDFISNTYREMQKTISNDSPFDMANDSDVVYGVWISFAEVYNESIFDLLDPMVTRNRKRIPLRLAQDAEGSTYVRDLRMIHVSSGDEAFHIMHYGKANLQVAATNMNMRSSRSHCIFTIRLVRYANSDNPSYAIVSSFSFCDLAGAERAKKTLNAGDRLKESNNINTSLHVLGRCLATIRENQKKHDKKPVPFRDSKLTRIFQRALTGHERITMIVAANTSPVLFDETLNVLKFSAIAKQIVLETPIKKVKRKKKSRFSILASQPHATILWDAPPQDADTSISTVASSDDCVQKYNARNEELIQLVDKLKAQLVEEREKNLNLERDVRASVTETFSKIITDMENTWKAKLEDLEERNEQRSSWRIAQVEKYYQQKLESSRKRSRRDSEDDSSILICDSPEKDGRIQELEKEIELLKEKCSAVHQLLREAQDIQSSLSSDVSSLKFELANANSELEKAQRQLTALDRQSGGAEGALSKELQLQLAAEMKKNETLRDLLNEAKQDIDAAIREKEETDQELINIQSELVNKEYELAESNRQLELSGLMHSKATEELNKVEAELERLSKAHGTSVKGMNDISSILKEQEKTVLIVEELQSQLELLKVSDEESATATSDSEGPKSLTSVTQCALDTLKLKLQHFANRKSEMKSLLQAKEDEVAALKSEMKSLLQVKEDEVTKSQQYLSEAQAMKLQLQALENTVQEQVATINSLTQDRNRLENEMKQMSATISLNMAQKDTDSSCIKHLQDEIKRLEKDLKSMLQKNIAAEQQLKDTQSELESSQNSSTRLEQELKSVLQKSATQLNSSVASQSEIETLGSKVKNYEDTMKFLDKWKEENEQLKKELKEAQLEIQTREKLLNEKDLEVESIQTHRQELISRYDDAYKSIQEELEREKREVVRLRDTLYNKSTPTPKKNSNTEIKHYKDLVESLQAELSKYKMRDEQPSGKKPPRSARKAKQESISSNESLKENSGDTFSVPVAASKSKKTAAVECEHDTSSNSKMKLAEEAPAEPEIEVKPKRKTRRLFSRTQSQYSNTDCDEIEALEVDGMRGTTPEGFVRSLRNRKI</sequence>
<dbReference type="SUPFAM" id="SSF52540">
    <property type="entry name" value="P-loop containing nucleoside triphosphate hydrolases"/>
    <property type="match status" value="1"/>
</dbReference>
<reference evidence="15" key="1">
    <citation type="submission" date="2025-08" db="UniProtKB">
        <authorList>
            <consortium name="RefSeq"/>
        </authorList>
    </citation>
    <scope>IDENTIFICATION</scope>
    <source>
        <tissue evidence="15">Total insect</tissue>
    </source>
</reference>
<accession>A0A6P9AAJ2</accession>